<organism evidence="7 8">
    <name type="scientific">Bauldia litoralis</name>
    <dbReference type="NCBI Taxonomy" id="665467"/>
    <lineage>
        <taxon>Bacteria</taxon>
        <taxon>Pseudomonadati</taxon>
        <taxon>Pseudomonadota</taxon>
        <taxon>Alphaproteobacteria</taxon>
        <taxon>Hyphomicrobiales</taxon>
        <taxon>Kaistiaceae</taxon>
        <taxon>Bauldia</taxon>
    </lineage>
</organism>
<evidence type="ECO:0000256" key="1">
    <source>
        <dbReference type="ARBA" id="ARBA00001947"/>
    </source>
</evidence>
<keyword evidence="4" id="KW-0378">Hydrolase</keyword>
<comment type="cofactor">
    <cofactor evidence="1">
        <name>Zn(2+)</name>
        <dbReference type="ChEBI" id="CHEBI:29105"/>
    </cofactor>
</comment>
<dbReference type="STRING" id="665467.SAMN02982931_01316"/>
<dbReference type="EMBL" id="FMXQ01000002">
    <property type="protein sequence ID" value="SDB16562.1"/>
    <property type="molecule type" value="Genomic_DNA"/>
</dbReference>
<dbReference type="CDD" id="cd07729">
    <property type="entry name" value="AHL_lactonase_MBL-fold"/>
    <property type="match status" value="1"/>
</dbReference>
<name>A0A1G6B7F1_9HYPH</name>
<dbReference type="InterPro" id="IPR036866">
    <property type="entry name" value="RibonucZ/Hydroxyglut_hydro"/>
</dbReference>
<proteinExistence type="inferred from homology"/>
<feature type="domain" description="Metallo-beta-lactamase" evidence="6">
    <location>
        <begin position="37"/>
        <end position="237"/>
    </location>
</feature>
<evidence type="ECO:0000256" key="5">
    <source>
        <dbReference type="ARBA" id="ARBA00022833"/>
    </source>
</evidence>
<gene>
    <name evidence="7" type="ORF">SAMN02982931_01316</name>
</gene>
<keyword evidence="8" id="KW-1185">Reference proteome</keyword>
<dbReference type="GO" id="GO:0046872">
    <property type="term" value="F:metal ion binding"/>
    <property type="evidence" value="ECO:0007669"/>
    <property type="project" value="UniProtKB-KW"/>
</dbReference>
<accession>A0A1G6B7F1</accession>
<dbReference type="Proteomes" id="UP000199071">
    <property type="component" value="Unassembled WGS sequence"/>
</dbReference>
<keyword evidence="3" id="KW-0479">Metal-binding</keyword>
<evidence type="ECO:0000259" key="6">
    <source>
        <dbReference type="SMART" id="SM00849"/>
    </source>
</evidence>
<keyword evidence="5" id="KW-0862">Zinc</keyword>
<dbReference type="Gene3D" id="3.60.15.10">
    <property type="entry name" value="Ribonuclease Z/Hydroxyacylglutathione hydrolase-like"/>
    <property type="match status" value="1"/>
</dbReference>
<evidence type="ECO:0000313" key="7">
    <source>
        <dbReference type="EMBL" id="SDB16562.1"/>
    </source>
</evidence>
<dbReference type="PANTHER" id="PTHR42978:SF7">
    <property type="entry name" value="METALLO-HYDROLASE RV2300C-RELATED"/>
    <property type="match status" value="1"/>
</dbReference>
<sequence>MRSPQYEVFALRYARMEATQADVLIFPEDHAAPMPLDFYIWAIRGEGRTIVLDTGFDAASGKRRGRAWLRSPIDALKTLDIDPATVEDVVLSHMHWDHAGHWAEFSNARFHLQDAEMAYCTGRCMGHPPLRRTFDVQHVTTAVEHVFAERVTFHDGTEEIAPGITLHLVGGHSGGMQVMRVPTARGWVVLASDAAHFWYNIRKRNPFFIVHDLGRLMEGYVLCEKLADGPDHIIPGHDPEVRRRFPHVGTDPDTMALHLEPVD</sequence>
<dbReference type="Pfam" id="PF00753">
    <property type="entry name" value="Lactamase_B"/>
    <property type="match status" value="1"/>
</dbReference>
<dbReference type="InterPro" id="IPR051013">
    <property type="entry name" value="MBL_superfamily_lactonases"/>
</dbReference>
<comment type="similarity">
    <text evidence="2">Belongs to the metallo-beta-lactamase superfamily.</text>
</comment>
<dbReference type="OrthoDB" id="9773738at2"/>
<dbReference type="InterPro" id="IPR001279">
    <property type="entry name" value="Metallo-B-lactamas"/>
</dbReference>
<reference evidence="7 8" key="1">
    <citation type="submission" date="2016-10" db="EMBL/GenBank/DDBJ databases">
        <authorList>
            <person name="de Groot N.N."/>
        </authorList>
    </citation>
    <scope>NUCLEOTIDE SEQUENCE [LARGE SCALE GENOMIC DNA]</scope>
    <source>
        <strain evidence="7 8">ATCC 35022</strain>
    </source>
</reference>
<dbReference type="PANTHER" id="PTHR42978">
    <property type="entry name" value="QUORUM-QUENCHING LACTONASE YTNP-RELATED-RELATED"/>
    <property type="match status" value="1"/>
</dbReference>
<evidence type="ECO:0000313" key="8">
    <source>
        <dbReference type="Proteomes" id="UP000199071"/>
    </source>
</evidence>
<dbReference type="SMART" id="SM00849">
    <property type="entry name" value="Lactamase_B"/>
    <property type="match status" value="1"/>
</dbReference>
<dbReference type="AlphaFoldDB" id="A0A1G6B7F1"/>
<evidence type="ECO:0000256" key="3">
    <source>
        <dbReference type="ARBA" id="ARBA00022723"/>
    </source>
</evidence>
<dbReference type="SUPFAM" id="SSF56281">
    <property type="entry name" value="Metallo-hydrolase/oxidoreductase"/>
    <property type="match status" value="1"/>
</dbReference>
<evidence type="ECO:0000256" key="4">
    <source>
        <dbReference type="ARBA" id="ARBA00022801"/>
    </source>
</evidence>
<protein>
    <submittedName>
        <fullName evidence="7">Glyoxylase, beta-lactamase superfamily II</fullName>
    </submittedName>
</protein>
<dbReference type="RefSeq" id="WP_090875582.1">
    <property type="nucleotide sequence ID" value="NZ_FMXQ01000002.1"/>
</dbReference>
<dbReference type="GO" id="GO:0016787">
    <property type="term" value="F:hydrolase activity"/>
    <property type="evidence" value="ECO:0007669"/>
    <property type="project" value="UniProtKB-KW"/>
</dbReference>
<evidence type="ECO:0000256" key="2">
    <source>
        <dbReference type="ARBA" id="ARBA00007749"/>
    </source>
</evidence>